<organism evidence="8 9">
    <name type="scientific">Methylobacterium radiodurans</name>
    <dbReference type="NCBI Taxonomy" id="2202828"/>
    <lineage>
        <taxon>Bacteria</taxon>
        <taxon>Pseudomonadati</taxon>
        <taxon>Pseudomonadota</taxon>
        <taxon>Alphaproteobacteria</taxon>
        <taxon>Hyphomicrobiales</taxon>
        <taxon>Methylobacteriaceae</taxon>
        <taxon>Methylobacterium</taxon>
    </lineage>
</organism>
<evidence type="ECO:0000256" key="1">
    <source>
        <dbReference type="ARBA" id="ARBA00004651"/>
    </source>
</evidence>
<dbReference type="RefSeq" id="WP_109952391.1">
    <property type="nucleotide sequence ID" value="NZ_CP029551.1"/>
</dbReference>
<feature type="transmembrane region" description="Helical" evidence="6">
    <location>
        <begin position="344"/>
        <end position="363"/>
    </location>
</feature>
<dbReference type="CDD" id="cd17324">
    <property type="entry name" value="MFS_NepI_like"/>
    <property type="match status" value="1"/>
</dbReference>
<evidence type="ECO:0000313" key="9">
    <source>
        <dbReference type="Proteomes" id="UP000246058"/>
    </source>
</evidence>
<proteinExistence type="predicted"/>
<evidence type="ECO:0000313" key="8">
    <source>
        <dbReference type="EMBL" id="AWN37312.1"/>
    </source>
</evidence>
<dbReference type="SUPFAM" id="SSF103473">
    <property type="entry name" value="MFS general substrate transporter"/>
    <property type="match status" value="1"/>
</dbReference>
<name>A0A2U8VVQ2_9HYPH</name>
<evidence type="ECO:0000256" key="6">
    <source>
        <dbReference type="SAM" id="Phobius"/>
    </source>
</evidence>
<feature type="transmembrane region" description="Helical" evidence="6">
    <location>
        <begin position="277"/>
        <end position="298"/>
    </location>
</feature>
<evidence type="ECO:0000256" key="4">
    <source>
        <dbReference type="ARBA" id="ARBA00022989"/>
    </source>
</evidence>
<dbReference type="Pfam" id="PF07690">
    <property type="entry name" value="MFS_1"/>
    <property type="match status" value="1"/>
</dbReference>
<sequence length="404" mass="40198">MASSPAVSPAAGRSAARPILALAAAAFGIGTTEFVIMGLLPEVAGDLGVGIPQAGHLVSAYALGVVVGAPIVAVATAGLPRKAALLALMLTFLVGNLGCALAPSYGLLMLARIGTAFAHGAFFGIGAVVARDLVPRERRIQAVSLMFAGLTLANVLGVPFGTALGQALGWRATFWAVVGIGVAALLAIQAFVPGGLPGQRGGILREFRALTRWPVVVPMLVSTLASVSLFVLFTYITPFLTGVAGFSPGAVTGVLFGTGIGLTLGNLAGARLADRNLPATVLGGFLGIAVALALLAALGTRQAPTVALLVLWSGLAFALVSPLQVWVVEAASEAPNLASTLNQGAFNLGNALGAWLGGTALTLGAGYRVLPLIAAAVALSGLALTLAALRGRAGAGLPQASGQA</sequence>
<gene>
    <name evidence="8" type="ORF">DK427_17560</name>
</gene>
<keyword evidence="5 6" id="KW-0472">Membrane</keyword>
<dbReference type="InterPro" id="IPR036259">
    <property type="entry name" value="MFS_trans_sf"/>
</dbReference>
<feature type="transmembrane region" description="Helical" evidence="6">
    <location>
        <begin position="172"/>
        <end position="192"/>
    </location>
</feature>
<dbReference type="Proteomes" id="UP000246058">
    <property type="component" value="Chromosome"/>
</dbReference>
<dbReference type="GO" id="GO:0022857">
    <property type="term" value="F:transmembrane transporter activity"/>
    <property type="evidence" value="ECO:0007669"/>
    <property type="project" value="InterPro"/>
</dbReference>
<reference evidence="8 9" key="1">
    <citation type="submission" date="2018-05" db="EMBL/GenBank/DDBJ databases">
        <title>Complete Genome Sequence of Methylobacterium sp. 17Sr1-43.</title>
        <authorList>
            <person name="Srinivasan S."/>
        </authorList>
    </citation>
    <scope>NUCLEOTIDE SEQUENCE [LARGE SCALE GENOMIC DNA]</scope>
    <source>
        <strain evidence="8 9">17Sr1-43</strain>
    </source>
</reference>
<accession>A0A2U8VVQ2</accession>
<evidence type="ECO:0000256" key="2">
    <source>
        <dbReference type="ARBA" id="ARBA00022475"/>
    </source>
</evidence>
<dbReference type="PANTHER" id="PTHR43124:SF8">
    <property type="entry name" value="INNER MEMBRANE TRANSPORT PROTEIN YDHP"/>
    <property type="match status" value="1"/>
</dbReference>
<protein>
    <submittedName>
        <fullName evidence="8">MFS transporter</fullName>
    </submittedName>
</protein>
<dbReference type="Gene3D" id="1.20.1250.20">
    <property type="entry name" value="MFS general substrate transporter like domains"/>
    <property type="match status" value="1"/>
</dbReference>
<dbReference type="InterPro" id="IPR011701">
    <property type="entry name" value="MFS"/>
</dbReference>
<dbReference type="PANTHER" id="PTHR43124">
    <property type="entry name" value="PURINE EFFLUX PUMP PBUE"/>
    <property type="match status" value="1"/>
</dbReference>
<dbReference type="KEGG" id="meti:DK427_17560"/>
<feature type="transmembrane region" description="Helical" evidence="6">
    <location>
        <begin position="310"/>
        <end position="332"/>
    </location>
</feature>
<dbReference type="EMBL" id="CP029551">
    <property type="protein sequence ID" value="AWN37312.1"/>
    <property type="molecule type" value="Genomic_DNA"/>
</dbReference>
<dbReference type="InterPro" id="IPR050189">
    <property type="entry name" value="MFS_Efflux_Transporters"/>
</dbReference>
<dbReference type="GO" id="GO:0005886">
    <property type="term" value="C:plasma membrane"/>
    <property type="evidence" value="ECO:0007669"/>
    <property type="project" value="UniProtKB-SubCell"/>
</dbReference>
<feature type="transmembrane region" description="Helical" evidence="6">
    <location>
        <begin position="213"/>
        <end position="236"/>
    </location>
</feature>
<keyword evidence="9" id="KW-1185">Reference proteome</keyword>
<feature type="domain" description="Major facilitator superfamily (MFS) profile" evidence="7">
    <location>
        <begin position="18"/>
        <end position="392"/>
    </location>
</feature>
<keyword evidence="2" id="KW-1003">Cell membrane</keyword>
<keyword evidence="3 6" id="KW-0812">Transmembrane</keyword>
<evidence type="ECO:0000259" key="7">
    <source>
        <dbReference type="PROSITE" id="PS50850"/>
    </source>
</evidence>
<feature type="transmembrane region" description="Helical" evidence="6">
    <location>
        <begin position="369"/>
        <end position="389"/>
    </location>
</feature>
<dbReference type="OrthoDB" id="9788453at2"/>
<feature type="transmembrane region" description="Helical" evidence="6">
    <location>
        <begin position="242"/>
        <end position="265"/>
    </location>
</feature>
<dbReference type="InterPro" id="IPR020846">
    <property type="entry name" value="MFS_dom"/>
</dbReference>
<feature type="transmembrane region" description="Helical" evidence="6">
    <location>
        <begin position="20"/>
        <end position="40"/>
    </location>
</feature>
<evidence type="ECO:0000256" key="5">
    <source>
        <dbReference type="ARBA" id="ARBA00023136"/>
    </source>
</evidence>
<comment type="subcellular location">
    <subcellularLocation>
        <location evidence="1">Cell membrane</location>
        <topology evidence="1">Multi-pass membrane protein</topology>
    </subcellularLocation>
</comment>
<feature type="transmembrane region" description="Helical" evidence="6">
    <location>
        <begin position="60"/>
        <end position="77"/>
    </location>
</feature>
<feature type="transmembrane region" description="Helical" evidence="6">
    <location>
        <begin position="109"/>
        <end position="130"/>
    </location>
</feature>
<dbReference type="PROSITE" id="PS50850">
    <property type="entry name" value="MFS"/>
    <property type="match status" value="1"/>
</dbReference>
<keyword evidence="4 6" id="KW-1133">Transmembrane helix</keyword>
<dbReference type="AlphaFoldDB" id="A0A2U8VVQ2"/>
<feature type="transmembrane region" description="Helical" evidence="6">
    <location>
        <begin position="142"/>
        <end position="160"/>
    </location>
</feature>
<feature type="transmembrane region" description="Helical" evidence="6">
    <location>
        <begin position="84"/>
        <end position="103"/>
    </location>
</feature>
<evidence type="ECO:0000256" key="3">
    <source>
        <dbReference type="ARBA" id="ARBA00022692"/>
    </source>
</evidence>